<dbReference type="Gene3D" id="3.40.50.300">
    <property type="entry name" value="P-loop containing nucleotide triphosphate hydrolases"/>
    <property type="match status" value="1"/>
</dbReference>
<proteinExistence type="predicted"/>
<dbReference type="PANTHER" id="PTHR37807">
    <property type="entry name" value="OS07G0160300 PROTEIN"/>
    <property type="match status" value="1"/>
</dbReference>
<dbReference type="Proteomes" id="UP000000263">
    <property type="component" value="Chromosome"/>
</dbReference>
<dbReference type="AlphaFoldDB" id="A7NQA8"/>
<dbReference type="OrthoDB" id="158987at2"/>
<dbReference type="HOGENOM" id="CLU_084339_0_0_0"/>
<protein>
    <recommendedName>
        <fullName evidence="3">Shikimate kinase</fullName>
    </recommendedName>
</protein>
<dbReference type="STRING" id="383372.Rcas_3714"/>
<dbReference type="KEGG" id="rca:Rcas_3714"/>
<name>A7NQA8_ROSCS</name>
<dbReference type="PANTHER" id="PTHR37807:SF3">
    <property type="entry name" value="OS07G0160300 PROTEIN"/>
    <property type="match status" value="1"/>
</dbReference>
<reference evidence="1 2" key="1">
    <citation type="submission" date="2007-08" db="EMBL/GenBank/DDBJ databases">
        <title>Complete sequence of Roseiflexus castenholzii DSM 13941.</title>
        <authorList>
            <consortium name="US DOE Joint Genome Institute"/>
            <person name="Copeland A."/>
            <person name="Lucas S."/>
            <person name="Lapidus A."/>
            <person name="Barry K."/>
            <person name="Glavina del Rio T."/>
            <person name="Dalin E."/>
            <person name="Tice H."/>
            <person name="Pitluck S."/>
            <person name="Thompson L.S."/>
            <person name="Brettin T."/>
            <person name="Bruce D."/>
            <person name="Detter J.C."/>
            <person name="Han C."/>
            <person name="Tapia R."/>
            <person name="Schmutz J."/>
            <person name="Larimer F."/>
            <person name="Land M."/>
            <person name="Hauser L."/>
            <person name="Kyrpides N."/>
            <person name="Mikhailova N."/>
            <person name="Bryant D.A."/>
            <person name="Hanada S."/>
            <person name="Tsukatani Y."/>
            <person name="Richardson P."/>
        </authorList>
    </citation>
    <scope>NUCLEOTIDE SEQUENCE [LARGE SCALE GENOMIC DNA]</scope>
    <source>
        <strain evidence="2">DSM 13941 / HLO8</strain>
    </source>
</reference>
<sequence>MAAVNRPLLIAMKGHPGAGKSAVARGLSRRLGIPLIDKDDIKDVLDGHVADAGGLAYIAMFNVARRQLLQNLSVICDSPLSEVGGYTTACVVAHDTGARLLVIECVCSSEEEWRRRIEQRAALRLPSHHVTTWEHLQEHLRRRADVSNYAIHEPHLVVDTFAPLEEVLHTILAWIETVGATPMPAGVRRENPVK</sequence>
<keyword evidence="2" id="KW-1185">Reference proteome</keyword>
<gene>
    <name evidence="1" type="ordered locus">Rcas_3714</name>
</gene>
<evidence type="ECO:0008006" key="3">
    <source>
        <dbReference type="Google" id="ProtNLM"/>
    </source>
</evidence>
<dbReference type="InterPro" id="IPR027417">
    <property type="entry name" value="P-loop_NTPase"/>
</dbReference>
<dbReference type="eggNOG" id="COG0645">
    <property type="taxonomic scope" value="Bacteria"/>
</dbReference>
<evidence type="ECO:0000313" key="2">
    <source>
        <dbReference type="Proteomes" id="UP000000263"/>
    </source>
</evidence>
<dbReference type="RefSeq" id="WP_012122177.1">
    <property type="nucleotide sequence ID" value="NC_009767.1"/>
</dbReference>
<dbReference type="SUPFAM" id="SSF52540">
    <property type="entry name" value="P-loop containing nucleoside triphosphate hydrolases"/>
    <property type="match status" value="1"/>
</dbReference>
<evidence type="ECO:0000313" key="1">
    <source>
        <dbReference type="EMBL" id="ABU59754.1"/>
    </source>
</evidence>
<organism evidence="1 2">
    <name type="scientific">Roseiflexus castenholzii (strain DSM 13941 / HLO8)</name>
    <dbReference type="NCBI Taxonomy" id="383372"/>
    <lineage>
        <taxon>Bacteria</taxon>
        <taxon>Bacillati</taxon>
        <taxon>Chloroflexota</taxon>
        <taxon>Chloroflexia</taxon>
        <taxon>Chloroflexales</taxon>
        <taxon>Roseiflexineae</taxon>
        <taxon>Roseiflexaceae</taxon>
        <taxon>Roseiflexus</taxon>
    </lineage>
</organism>
<dbReference type="EMBL" id="CP000804">
    <property type="protein sequence ID" value="ABU59754.1"/>
    <property type="molecule type" value="Genomic_DNA"/>
</dbReference>
<dbReference type="Pfam" id="PF13671">
    <property type="entry name" value="AAA_33"/>
    <property type="match status" value="1"/>
</dbReference>
<accession>A7NQA8</accession>